<gene>
    <name evidence="2" type="ORF">LTRI10_LOCUS22886</name>
</gene>
<feature type="signal peptide" evidence="1">
    <location>
        <begin position="1"/>
        <end position="31"/>
    </location>
</feature>
<accession>A0AAV2E6L6</accession>
<sequence>MGETQGEEVETIMERLLIFFALVLNFSCGESSQITTWSKTLASFSFGSFYLSLKYEEGSFSLLGSLLSLPFISSFKQGSWSIHGREL</sequence>
<evidence type="ECO:0000313" key="2">
    <source>
        <dbReference type="EMBL" id="CAL1381510.1"/>
    </source>
</evidence>
<keyword evidence="1" id="KW-0732">Signal</keyword>
<name>A0AAV2E6L6_9ROSI</name>
<proteinExistence type="predicted"/>
<feature type="chain" id="PRO_5043539280" evidence="1">
    <location>
        <begin position="32"/>
        <end position="87"/>
    </location>
</feature>
<keyword evidence="3" id="KW-1185">Reference proteome</keyword>
<evidence type="ECO:0000313" key="3">
    <source>
        <dbReference type="Proteomes" id="UP001497516"/>
    </source>
</evidence>
<protein>
    <submittedName>
        <fullName evidence="2">Uncharacterized protein</fullName>
    </submittedName>
</protein>
<dbReference type="AlphaFoldDB" id="A0AAV2E6L6"/>
<dbReference type="Proteomes" id="UP001497516">
    <property type="component" value="Chromosome 4"/>
</dbReference>
<organism evidence="2 3">
    <name type="scientific">Linum trigynum</name>
    <dbReference type="NCBI Taxonomy" id="586398"/>
    <lineage>
        <taxon>Eukaryota</taxon>
        <taxon>Viridiplantae</taxon>
        <taxon>Streptophyta</taxon>
        <taxon>Embryophyta</taxon>
        <taxon>Tracheophyta</taxon>
        <taxon>Spermatophyta</taxon>
        <taxon>Magnoliopsida</taxon>
        <taxon>eudicotyledons</taxon>
        <taxon>Gunneridae</taxon>
        <taxon>Pentapetalae</taxon>
        <taxon>rosids</taxon>
        <taxon>fabids</taxon>
        <taxon>Malpighiales</taxon>
        <taxon>Linaceae</taxon>
        <taxon>Linum</taxon>
    </lineage>
</organism>
<dbReference type="EMBL" id="OZ034817">
    <property type="protein sequence ID" value="CAL1381510.1"/>
    <property type="molecule type" value="Genomic_DNA"/>
</dbReference>
<reference evidence="2 3" key="1">
    <citation type="submission" date="2024-04" db="EMBL/GenBank/DDBJ databases">
        <authorList>
            <person name="Fracassetti M."/>
        </authorList>
    </citation>
    <scope>NUCLEOTIDE SEQUENCE [LARGE SCALE GENOMIC DNA]</scope>
</reference>
<evidence type="ECO:0000256" key="1">
    <source>
        <dbReference type="SAM" id="SignalP"/>
    </source>
</evidence>